<keyword evidence="3" id="KW-1185">Reference proteome</keyword>
<organism evidence="2 3">
    <name type="scientific">Phytohabitans houttuyneae</name>
    <dbReference type="NCBI Taxonomy" id="1076126"/>
    <lineage>
        <taxon>Bacteria</taxon>
        <taxon>Bacillati</taxon>
        <taxon>Actinomycetota</taxon>
        <taxon>Actinomycetes</taxon>
        <taxon>Micromonosporales</taxon>
        <taxon>Micromonosporaceae</taxon>
    </lineage>
</organism>
<proteinExistence type="predicted"/>
<dbReference type="PROSITE" id="PS51257">
    <property type="entry name" value="PROKAR_LIPOPROTEIN"/>
    <property type="match status" value="1"/>
</dbReference>
<sequence length="253" mass="26947">MRRRIFLAVAASALLVTGCQDVIEAADPPTPAEKLRDAVPDGSQGSFRYTMKELEGNAKGEVNPKEKRMTYTAVFKDDSIGFSMTMAIIVIDQDAWTKVTFDNAKDVTGLPKLPPKWLAIDTSKVDDPEDVRYTHPDPTGAVVLFDHIVDATETSQGAFTGTVDLQASAEVEVVDAAGLTALGEKAKAVPFAAAVDSSGRLTSLTLDVPGAGEQAAFRWEATFSDYGAAPEVKQPPAAQTMPAPPEAYDLLNS</sequence>
<dbReference type="AlphaFoldDB" id="A0A6V8KBI8"/>
<dbReference type="Gene3D" id="2.50.20.20">
    <property type="match status" value="1"/>
</dbReference>
<evidence type="ECO:0000313" key="2">
    <source>
        <dbReference type="EMBL" id="GFJ79336.1"/>
    </source>
</evidence>
<name>A0A6V8KBI8_9ACTN</name>
<comment type="caution">
    <text evidence="2">The sequence shown here is derived from an EMBL/GenBank/DDBJ whole genome shotgun (WGS) entry which is preliminary data.</text>
</comment>
<dbReference type="Proteomes" id="UP000482800">
    <property type="component" value="Unassembled WGS sequence"/>
</dbReference>
<protein>
    <recommendedName>
        <fullName evidence="4">Lipoprotein</fullName>
    </recommendedName>
</protein>
<evidence type="ECO:0000256" key="1">
    <source>
        <dbReference type="SAM" id="MobiDB-lite"/>
    </source>
</evidence>
<gene>
    <name evidence="2" type="ORF">Phou_035160</name>
</gene>
<accession>A0A6V8KBI8</accession>
<dbReference type="RefSeq" id="WP_173056889.1">
    <property type="nucleotide sequence ID" value="NZ_BAABGO010000001.1"/>
</dbReference>
<evidence type="ECO:0000313" key="3">
    <source>
        <dbReference type="Proteomes" id="UP000482800"/>
    </source>
</evidence>
<reference evidence="2 3" key="2">
    <citation type="submission" date="2020-03" db="EMBL/GenBank/DDBJ databases">
        <authorList>
            <person name="Ichikawa N."/>
            <person name="Kimura A."/>
            <person name="Kitahashi Y."/>
            <person name="Uohara A."/>
        </authorList>
    </citation>
    <scope>NUCLEOTIDE SEQUENCE [LARGE SCALE GENOMIC DNA]</scope>
    <source>
        <strain evidence="2 3">NBRC 108639</strain>
    </source>
</reference>
<evidence type="ECO:0008006" key="4">
    <source>
        <dbReference type="Google" id="ProtNLM"/>
    </source>
</evidence>
<feature type="region of interest" description="Disordered" evidence="1">
    <location>
        <begin position="230"/>
        <end position="253"/>
    </location>
</feature>
<reference evidence="2 3" key="1">
    <citation type="submission" date="2020-03" db="EMBL/GenBank/DDBJ databases">
        <title>Whole genome shotgun sequence of Phytohabitans houttuyneae NBRC 108639.</title>
        <authorList>
            <person name="Komaki H."/>
            <person name="Tamura T."/>
        </authorList>
    </citation>
    <scope>NUCLEOTIDE SEQUENCE [LARGE SCALE GENOMIC DNA]</scope>
    <source>
        <strain evidence="2 3">NBRC 108639</strain>
    </source>
</reference>
<dbReference type="EMBL" id="BLPF01000001">
    <property type="protein sequence ID" value="GFJ79336.1"/>
    <property type="molecule type" value="Genomic_DNA"/>
</dbReference>